<reference evidence="3" key="1">
    <citation type="journal article" date="2019" name="Int. J. Syst. Evol. Microbiol.">
        <title>The Global Catalogue of Microorganisms (GCM) 10K type strain sequencing project: providing services to taxonomists for standard genome sequencing and annotation.</title>
        <authorList>
            <consortium name="The Broad Institute Genomics Platform"/>
            <consortium name="The Broad Institute Genome Sequencing Center for Infectious Disease"/>
            <person name="Wu L."/>
            <person name="Ma J."/>
        </authorList>
    </citation>
    <scope>NUCLEOTIDE SEQUENCE [LARGE SCALE GENOMIC DNA]</scope>
    <source>
        <strain evidence="3">JCM 17925</strain>
    </source>
</reference>
<dbReference type="EMBL" id="BAABHB010000002">
    <property type="protein sequence ID" value="GAA4398848.1"/>
    <property type="molecule type" value="Genomic_DNA"/>
</dbReference>
<keyword evidence="3" id="KW-1185">Reference proteome</keyword>
<name>A0ABP8K0E7_9BACT</name>
<feature type="domain" description="YdhG-like" evidence="1">
    <location>
        <begin position="15"/>
        <end position="118"/>
    </location>
</feature>
<dbReference type="Proteomes" id="UP001500936">
    <property type="component" value="Unassembled WGS sequence"/>
</dbReference>
<gene>
    <name evidence="2" type="ORF">GCM10023187_09910</name>
</gene>
<organism evidence="2 3">
    <name type="scientific">Nibrella viscosa</name>
    <dbReference type="NCBI Taxonomy" id="1084524"/>
    <lineage>
        <taxon>Bacteria</taxon>
        <taxon>Pseudomonadati</taxon>
        <taxon>Bacteroidota</taxon>
        <taxon>Cytophagia</taxon>
        <taxon>Cytophagales</taxon>
        <taxon>Spirosomataceae</taxon>
        <taxon>Nibrella</taxon>
    </lineage>
</organism>
<dbReference type="InterPro" id="IPR014922">
    <property type="entry name" value="YdhG-like"/>
</dbReference>
<evidence type="ECO:0000259" key="1">
    <source>
        <dbReference type="Pfam" id="PF08818"/>
    </source>
</evidence>
<sequence>MHPFVNSFVDNEQKRADSYQLIELMSQWSGFEPRMWGPAIIGFGSYHYKYTSGHEGDAPLIGFSPRKAAFSLYVSVLGHDNKNLLSELGKYKMGKACIYVQKLSDLNIETLERLSKATIEYITKNQSPVQNR</sequence>
<dbReference type="Pfam" id="PF08818">
    <property type="entry name" value="DUF1801"/>
    <property type="match status" value="1"/>
</dbReference>
<comment type="caution">
    <text evidence="2">The sequence shown here is derived from an EMBL/GenBank/DDBJ whole genome shotgun (WGS) entry which is preliminary data.</text>
</comment>
<accession>A0ABP8K0E7</accession>
<evidence type="ECO:0000313" key="3">
    <source>
        <dbReference type="Proteomes" id="UP001500936"/>
    </source>
</evidence>
<evidence type="ECO:0000313" key="2">
    <source>
        <dbReference type="EMBL" id="GAA4398848.1"/>
    </source>
</evidence>
<protein>
    <recommendedName>
        <fullName evidence="1">YdhG-like domain-containing protein</fullName>
    </recommendedName>
</protein>
<proteinExistence type="predicted"/>
<dbReference type="RefSeq" id="WP_345264550.1">
    <property type="nucleotide sequence ID" value="NZ_BAABHB010000002.1"/>
</dbReference>